<accession>A0A7T4GIW8</accession>
<evidence type="ECO:0000313" key="1">
    <source>
        <dbReference type="EMBL" id="QQB89630.1"/>
    </source>
</evidence>
<gene>
    <name evidence="1" type="ORF">I6H83_04085</name>
</gene>
<proteinExistence type="predicted"/>
<reference evidence="1 2" key="1">
    <citation type="submission" date="2020-12" db="EMBL/GenBank/DDBJ databases">
        <title>FDA dAtabase for Regulatory Grade micrObial Sequences (FDA-ARGOS): Supporting development and validation of Infectious Disease Dx tests.</title>
        <authorList>
            <person name="Kerrigan L."/>
            <person name="Long C."/>
            <person name="Tallon L."/>
            <person name="Sadzewicz L."/>
            <person name="Zhao X."/>
            <person name="Boylan J."/>
            <person name="Ott S."/>
            <person name="Bowen H."/>
            <person name="Vavikolanu K."/>
            <person name="Mehta A."/>
            <person name="Aluvathingal J."/>
            <person name="Nadendla S."/>
            <person name="Yan Y."/>
            <person name="Sichtig H."/>
        </authorList>
    </citation>
    <scope>NUCLEOTIDE SEQUENCE [LARGE SCALE GENOMIC DNA]</scope>
    <source>
        <strain evidence="1 2">FDAARGOS_1026</strain>
    </source>
</reference>
<dbReference type="InterPro" id="IPR024997">
    <property type="entry name" value="DUF3892"/>
</dbReference>
<dbReference type="RefSeq" id="WP_198478752.1">
    <property type="nucleotide sequence ID" value="NZ_BJNC01000020.1"/>
</dbReference>
<evidence type="ECO:0000313" key="2">
    <source>
        <dbReference type="Proteomes" id="UP000596117"/>
    </source>
</evidence>
<sequence>MRDNDMADVRVTCITKQDRDSKHEGITHLGGSGWYWTRAQVIASIEAKTNTFYTLVNGNRGDIGVVNGPNGKYLRTYADGRANDNLLSLPSCA</sequence>
<name>A0A7T4GIW8_BREDI</name>
<dbReference type="EMBL" id="CP066026">
    <property type="protein sequence ID" value="QQB89630.1"/>
    <property type="molecule type" value="Genomic_DNA"/>
</dbReference>
<protein>
    <submittedName>
        <fullName evidence="1">DUF3892 domain-containing protein</fullName>
    </submittedName>
</protein>
<dbReference type="Pfam" id="PF13031">
    <property type="entry name" value="DUF3892"/>
    <property type="match status" value="1"/>
</dbReference>
<dbReference type="Proteomes" id="UP000596117">
    <property type="component" value="Chromosome"/>
</dbReference>
<keyword evidence="2" id="KW-1185">Reference proteome</keyword>
<organism evidence="1 2">
    <name type="scientific">Brevundimonas diminuta</name>
    <name type="common">Pseudomonas diminuta</name>
    <dbReference type="NCBI Taxonomy" id="293"/>
    <lineage>
        <taxon>Bacteria</taxon>
        <taxon>Pseudomonadati</taxon>
        <taxon>Pseudomonadota</taxon>
        <taxon>Alphaproteobacteria</taxon>
        <taxon>Caulobacterales</taxon>
        <taxon>Caulobacteraceae</taxon>
        <taxon>Brevundimonas</taxon>
    </lineage>
</organism>